<name>A0A0N8KGD1_9BACT</name>
<gene>
    <name evidence="1" type="ORF">HLUCCX10_06915</name>
</gene>
<dbReference type="STRING" id="1305737.GCA_000526355_03531"/>
<dbReference type="EMBL" id="LJXT01000038">
    <property type="protein sequence ID" value="KPQ16602.1"/>
    <property type="molecule type" value="Genomic_DNA"/>
</dbReference>
<reference evidence="1 2" key="1">
    <citation type="submission" date="2015-09" db="EMBL/GenBank/DDBJ databases">
        <title>Identification and resolution of microdiversity through metagenomic sequencing of parallel consortia.</title>
        <authorList>
            <person name="Nelson W.C."/>
            <person name="Romine M.F."/>
            <person name="Lindemann S.R."/>
        </authorList>
    </citation>
    <scope>NUCLEOTIDE SEQUENCE [LARGE SCALE GENOMIC DNA]</scope>
    <source>
        <strain evidence="1">HL-49</strain>
    </source>
</reference>
<organism evidence="1 2">
    <name type="scientific">Algoriphagus marincola HL-49</name>
    <dbReference type="NCBI Taxonomy" id="1305737"/>
    <lineage>
        <taxon>Bacteria</taxon>
        <taxon>Pseudomonadati</taxon>
        <taxon>Bacteroidota</taxon>
        <taxon>Cytophagia</taxon>
        <taxon>Cytophagales</taxon>
        <taxon>Cyclobacteriaceae</taxon>
        <taxon>Algoriphagus</taxon>
    </lineage>
</organism>
<accession>A0A0N8KGD1</accession>
<protein>
    <submittedName>
        <fullName evidence="1">Uncharacterized protein</fullName>
    </submittedName>
</protein>
<dbReference type="AlphaFoldDB" id="A0A0N8KGD1"/>
<comment type="caution">
    <text evidence="1">The sequence shown here is derived from an EMBL/GenBank/DDBJ whole genome shotgun (WGS) entry which is preliminary data.</text>
</comment>
<dbReference type="PATRIC" id="fig|1305737.6.peg.2187"/>
<proteinExistence type="predicted"/>
<dbReference type="OrthoDB" id="7470548at2"/>
<sequence length="183" mass="22022">MKKQFDYDNHWHYRNELIEQLQKDAIYNYEEYLKSNSQISLRNYIRSLFSLYEGVLANLREKLANRIQTLYLIGALNEINIHDLYLLMDEAVSINERGGVNKKFNANSFEKLLKFVIKKACELNKIEDQIFNQGWNDFKSFIKIRDRITHPKYEEGILVSEDDYKIIENAKKWWDKTLRIVFI</sequence>
<dbReference type="Proteomes" id="UP000050421">
    <property type="component" value="Unassembled WGS sequence"/>
</dbReference>
<evidence type="ECO:0000313" key="2">
    <source>
        <dbReference type="Proteomes" id="UP000050421"/>
    </source>
</evidence>
<evidence type="ECO:0000313" key="1">
    <source>
        <dbReference type="EMBL" id="KPQ16602.1"/>
    </source>
</evidence>